<dbReference type="InterPro" id="IPR015424">
    <property type="entry name" value="PyrdxlP-dep_Trfase"/>
</dbReference>
<organism evidence="2 3">
    <name type="scientific">Saccharomonospora glauca K62</name>
    <dbReference type="NCBI Taxonomy" id="928724"/>
    <lineage>
        <taxon>Bacteria</taxon>
        <taxon>Bacillati</taxon>
        <taxon>Actinomycetota</taxon>
        <taxon>Actinomycetes</taxon>
        <taxon>Pseudonocardiales</taxon>
        <taxon>Pseudonocardiaceae</taxon>
        <taxon>Saccharomonospora</taxon>
    </lineage>
</organism>
<evidence type="ECO:0000313" key="2">
    <source>
        <dbReference type="EMBL" id="EIE98579.1"/>
    </source>
</evidence>
<dbReference type="OrthoDB" id="250246at2"/>
<name>I1D0V5_9PSEU</name>
<dbReference type="EMBL" id="CM001484">
    <property type="protein sequence ID" value="EIE98579.1"/>
    <property type="molecule type" value="Genomic_DNA"/>
</dbReference>
<proteinExistence type="predicted"/>
<reference evidence="3" key="2">
    <citation type="submission" date="2012-01" db="EMBL/GenBank/DDBJ databases">
        <title>Noncontiguous Finished sequence of chromosome of Saccharomonospora glauca K62.</title>
        <authorList>
            <consortium name="US DOE Joint Genome Institute"/>
            <person name="Lucas S."/>
            <person name="Han J."/>
            <person name="Lapidus A."/>
            <person name="Cheng J.-F."/>
            <person name="Goodwin L."/>
            <person name="Pitluck S."/>
            <person name="Peters L."/>
            <person name="Mikhailova N."/>
            <person name="Held B."/>
            <person name="Detter J.C."/>
            <person name="Han C."/>
            <person name="Tapia R."/>
            <person name="Land M."/>
            <person name="Hauser L."/>
            <person name="Kyrpides N."/>
            <person name="Ivanova N."/>
            <person name="Pagani I."/>
            <person name="Brambilla E.-M."/>
            <person name="Klenk H.-P."/>
            <person name="Woyke T."/>
        </authorList>
    </citation>
    <scope>NUCLEOTIDE SEQUENCE [LARGE SCALE GENOMIC DNA]</scope>
    <source>
        <strain evidence="3">K62</strain>
    </source>
</reference>
<dbReference type="RefSeq" id="WP_005463401.1">
    <property type="nucleotide sequence ID" value="NZ_CM001484.1"/>
</dbReference>
<dbReference type="GO" id="GO:0016829">
    <property type="term" value="F:lyase activity"/>
    <property type="evidence" value="ECO:0007669"/>
    <property type="project" value="UniProtKB-KW"/>
</dbReference>
<reference evidence="2 3" key="1">
    <citation type="submission" date="2011-09" db="EMBL/GenBank/DDBJ databases">
        <authorList>
            <consortium name="US DOE Joint Genome Institute (JGI-PGF)"/>
            <person name="Lucas S."/>
            <person name="Han J."/>
            <person name="Lapidus A."/>
            <person name="Cheng J.-F."/>
            <person name="Goodwin L."/>
            <person name="Pitluck S."/>
            <person name="Peters L."/>
            <person name="Land M.L."/>
            <person name="Hauser L."/>
            <person name="Brambilla E."/>
            <person name="Klenk H.-P."/>
            <person name="Woyke T.J."/>
        </authorList>
    </citation>
    <scope>NUCLEOTIDE SEQUENCE [LARGE SCALE GENOMIC DNA]</scope>
    <source>
        <strain evidence="2 3">K62</strain>
    </source>
</reference>
<sequence>MRTAFGAEFDLADGYLNTPAVGVPPVHVAEAVEEFVRRWRTGAQRPADFDAAVDDTRESFGRLVGVPGDRVAVGSAVSPLVGMVAQAVPDGCRVLVSEGEFTSVTFPFAVQTDRGVKVTEVPLTALPDAVADHDLVAVSVVQSADGAVVDLEGLRAAAEAADVAVLLDVTQAAGWLPLRLDWADWVVCAGYKWLLAPRGAAWLAVHPKALHRTRPVAASWYAGRDRWNSVYDLPLRLADEARRFDVSPGWPAFAGAAPALSYLASLDLHEVRAHGVGLANRLREAVGLPEGNSPIVALPVADGVERLARSGVVASARAGHTRVGFHIYNTEADVDRVVRALGPSPTTVTIRG</sequence>
<dbReference type="Gene3D" id="3.90.1150.10">
    <property type="entry name" value="Aspartate Aminotransferase, domain 1"/>
    <property type="match status" value="1"/>
</dbReference>
<feature type="domain" description="Aminotransferase class V" evidence="1">
    <location>
        <begin position="15"/>
        <end position="284"/>
    </location>
</feature>
<dbReference type="AlphaFoldDB" id="I1D0V5"/>
<dbReference type="InterPro" id="IPR015422">
    <property type="entry name" value="PyrdxlP-dep_Trfase_small"/>
</dbReference>
<gene>
    <name evidence="2" type="ORF">SacglDRAFT_01664</name>
</gene>
<dbReference type="PANTHER" id="PTHR43586">
    <property type="entry name" value="CYSTEINE DESULFURASE"/>
    <property type="match status" value="1"/>
</dbReference>
<dbReference type="STRING" id="928724.SacglDRAFT_01664"/>
<dbReference type="PANTHER" id="PTHR43586:SF21">
    <property type="entry name" value="PYRIDOXAL PHOSPHATE (PLP)-DEPENDENT ASPARTATE AMINOTRANSFERASE SUPERFAMILY"/>
    <property type="match status" value="1"/>
</dbReference>
<dbReference type="eggNOG" id="COG0520">
    <property type="taxonomic scope" value="Bacteria"/>
</dbReference>
<evidence type="ECO:0000259" key="1">
    <source>
        <dbReference type="Pfam" id="PF00266"/>
    </source>
</evidence>
<protein>
    <submittedName>
        <fullName evidence="2">Selenocysteine lyase</fullName>
    </submittedName>
</protein>
<keyword evidence="2" id="KW-0456">Lyase</keyword>
<dbReference type="Proteomes" id="UP000005087">
    <property type="component" value="Chromosome"/>
</dbReference>
<keyword evidence="3" id="KW-1185">Reference proteome</keyword>
<dbReference type="InterPro" id="IPR015421">
    <property type="entry name" value="PyrdxlP-dep_Trfase_major"/>
</dbReference>
<accession>I1D0V5</accession>
<evidence type="ECO:0000313" key="3">
    <source>
        <dbReference type="Proteomes" id="UP000005087"/>
    </source>
</evidence>
<dbReference type="InterPro" id="IPR000192">
    <property type="entry name" value="Aminotrans_V_dom"/>
</dbReference>
<dbReference type="HOGENOM" id="CLU_003433_2_1_11"/>
<dbReference type="Pfam" id="PF00266">
    <property type="entry name" value="Aminotran_5"/>
    <property type="match status" value="1"/>
</dbReference>
<dbReference type="Gene3D" id="3.40.640.10">
    <property type="entry name" value="Type I PLP-dependent aspartate aminotransferase-like (Major domain)"/>
    <property type="match status" value="1"/>
</dbReference>
<dbReference type="SUPFAM" id="SSF53383">
    <property type="entry name" value="PLP-dependent transferases"/>
    <property type="match status" value="1"/>
</dbReference>